<comment type="caution">
    <text evidence="1">The sequence shown here is derived from an EMBL/GenBank/DDBJ whole genome shotgun (WGS) entry which is preliminary data.</text>
</comment>
<keyword evidence="2" id="KW-1185">Reference proteome</keyword>
<protein>
    <recommendedName>
        <fullName evidence="3">DUF3303 domain-containing protein</fullName>
    </recommendedName>
</protein>
<evidence type="ECO:0008006" key="3">
    <source>
        <dbReference type="Google" id="ProtNLM"/>
    </source>
</evidence>
<gene>
    <name evidence="1" type="ORF">ASJ81_20125</name>
</gene>
<accession>A0A2A2HSY2</accession>
<dbReference type="OrthoDB" id="134165at2157"/>
<dbReference type="Pfam" id="PF11746">
    <property type="entry name" value="DUF3303"/>
    <property type="match status" value="1"/>
</dbReference>
<name>A0A2A2HSY2_9EURY</name>
<organism evidence="1 2">
    <name type="scientific">Methanosarcina spelaei</name>
    <dbReference type="NCBI Taxonomy" id="1036679"/>
    <lineage>
        <taxon>Archaea</taxon>
        <taxon>Methanobacteriati</taxon>
        <taxon>Methanobacteriota</taxon>
        <taxon>Stenosarchaea group</taxon>
        <taxon>Methanomicrobia</taxon>
        <taxon>Methanosarcinales</taxon>
        <taxon>Methanosarcinaceae</taxon>
        <taxon>Methanosarcina</taxon>
    </lineage>
</organism>
<proteinExistence type="predicted"/>
<dbReference type="AlphaFoldDB" id="A0A2A2HSY2"/>
<dbReference type="EMBL" id="LMVP01000215">
    <property type="protein sequence ID" value="PAV12609.1"/>
    <property type="molecule type" value="Genomic_DNA"/>
</dbReference>
<dbReference type="InterPro" id="IPR021734">
    <property type="entry name" value="DUF3303"/>
</dbReference>
<reference evidence="1 2" key="1">
    <citation type="journal article" date="2017" name="BMC Genomics">
        <title>Genomic analysis of methanogenic archaea reveals a shift towards energy conservation.</title>
        <authorList>
            <person name="Gilmore S.P."/>
            <person name="Henske J.K."/>
            <person name="Sexton J.A."/>
            <person name="Solomon K.V."/>
            <person name="Seppala S."/>
            <person name="Yoo J.I."/>
            <person name="Huyett L.M."/>
            <person name="Pressman A."/>
            <person name="Cogan J.Z."/>
            <person name="Kivenson V."/>
            <person name="Peng X."/>
            <person name="Tan Y."/>
            <person name="Valentine D.L."/>
            <person name="O'Malley M.A."/>
        </authorList>
    </citation>
    <scope>NUCLEOTIDE SEQUENCE [LARGE SCALE GENOMIC DNA]</scope>
    <source>
        <strain evidence="1 2">MC-15</strain>
    </source>
</reference>
<evidence type="ECO:0000313" key="1">
    <source>
        <dbReference type="EMBL" id="PAV12609.1"/>
    </source>
</evidence>
<evidence type="ECO:0000313" key="2">
    <source>
        <dbReference type="Proteomes" id="UP000218164"/>
    </source>
</evidence>
<sequence length="104" mass="12134">MLLLDITTFDPKNTTELFKRWEKVESMAFPKGLKVINQWFDAGGGRVITLFDVETVKDYLAYNLPFTDLCQIDVFPVIEADDVKKSIIYRMEKLSYLEIGQYKN</sequence>
<dbReference type="RefSeq" id="WP_095644519.1">
    <property type="nucleotide sequence ID" value="NZ_LMVP01000215.1"/>
</dbReference>
<dbReference type="Proteomes" id="UP000218164">
    <property type="component" value="Unassembled WGS sequence"/>
</dbReference>